<reference evidence="4 5" key="1">
    <citation type="submission" date="2014-12" db="EMBL/GenBank/DDBJ databases">
        <title>Draft genome sequences of 29 type strains of Enterococci.</title>
        <authorList>
            <person name="Zhong Z."/>
            <person name="Sun Z."/>
            <person name="Liu W."/>
            <person name="Zhang W."/>
            <person name="Zhang H."/>
        </authorList>
    </citation>
    <scope>NUCLEOTIDE SEQUENCE [LARGE SCALE GENOMIC DNA]</scope>
    <source>
        <strain evidence="4 5">DSM 17029</strain>
    </source>
</reference>
<feature type="DNA-binding region" description="H-T-H motif" evidence="2">
    <location>
        <begin position="34"/>
        <end position="53"/>
    </location>
</feature>
<dbReference type="SUPFAM" id="SSF46689">
    <property type="entry name" value="Homeodomain-like"/>
    <property type="match status" value="1"/>
</dbReference>
<comment type="caution">
    <text evidence="4">The sequence shown here is derived from an EMBL/GenBank/DDBJ whole genome shotgun (WGS) entry which is preliminary data.</text>
</comment>
<protein>
    <recommendedName>
        <fullName evidence="3">HTH tetR-type domain-containing protein</fullName>
    </recommendedName>
</protein>
<dbReference type="PROSITE" id="PS50977">
    <property type="entry name" value="HTH_TETR_2"/>
    <property type="match status" value="1"/>
</dbReference>
<evidence type="ECO:0000256" key="1">
    <source>
        <dbReference type="ARBA" id="ARBA00023125"/>
    </source>
</evidence>
<dbReference type="RefSeq" id="WP_067389662.1">
    <property type="nucleotide sequence ID" value="NZ_JXKH01000002.1"/>
</dbReference>
<sequence length="203" mass="23993">MPSKTFLNLPEAKKQKIMDAALHEFSVRPVEHAKVSNIIKETGISRGAFYKYFTDITDLYQYFYDSIKLDAHQKLYDALTSTNGDIFAALDYFFEHLLEYFDSTKYKQYFKVMILGMNSFTEEKYMPGFSGGHQVQEHFKRMLNLETLKIDSDEEFTLFLAFLTDMMHDLLKRHFMEDHTVAETLQAYRMRSHWLQDGVKKRG</sequence>
<proteinExistence type="predicted"/>
<evidence type="ECO:0000256" key="2">
    <source>
        <dbReference type="PROSITE-ProRule" id="PRU00335"/>
    </source>
</evidence>
<evidence type="ECO:0000259" key="3">
    <source>
        <dbReference type="PROSITE" id="PS50977"/>
    </source>
</evidence>
<dbReference type="Proteomes" id="UP000181884">
    <property type="component" value="Unassembled WGS sequence"/>
</dbReference>
<dbReference type="InterPro" id="IPR009057">
    <property type="entry name" value="Homeodomain-like_sf"/>
</dbReference>
<keyword evidence="1 2" id="KW-0238">DNA-binding</keyword>
<feature type="domain" description="HTH tetR-type" evidence="3">
    <location>
        <begin position="11"/>
        <end position="71"/>
    </location>
</feature>
<dbReference type="STRING" id="214095.RU97_GL000857"/>
<dbReference type="PANTHER" id="PTHR43479">
    <property type="entry name" value="ACREF/ENVCD OPERON REPRESSOR-RELATED"/>
    <property type="match status" value="1"/>
</dbReference>
<dbReference type="AlphaFoldDB" id="A0A1L8RHP8"/>
<evidence type="ECO:0000313" key="5">
    <source>
        <dbReference type="Proteomes" id="UP000181884"/>
    </source>
</evidence>
<dbReference type="InterPro" id="IPR050624">
    <property type="entry name" value="HTH-type_Tx_Regulator"/>
</dbReference>
<dbReference type="PANTHER" id="PTHR43479:SF11">
    <property type="entry name" value="ACREF_ENVCD OPERON REPRESSOR-RELATED"/>
    <property type="match status" value="1"/>
</dbReference>
<dbReference type="Pfam" id="PF00440">
    <property type="entry name" value="TetR_N"/>
    <property type="match status" value="1"/>
</dbReference>
<keyword evidence="5" id="KW-1185">Reference proteome</keyword>
<dbReference type="InterPro" id="IPR001647">
    <property type="entry name" value="HTH_TetR"/>
</dbReference>
<accession>A0A1L8RHP8</accession>
<evidence type="ECO:0000313" key="4">
    <source>
        <dbReference type="EMBL" id="OJG19286.1"/>
    </source>
</evidence>
<name>A0A1L8RHP8_9ENTE</name>
<organism evidence="4 5">
    <name type="scientific">Enterococcus canis</name>
    <dbReference type="NCBI Taxonomy" id="214095"/>
    <lineage>
        <taxon>Bacteria</taxon>
        <taxon>Bacillati</taxon>
        <taxon>Bacillota</taxon>
        <taxon>Bacilli</taxon>
        <taxon>Lactobacillales</taxon>
        <taxon>Enterococcaceae</taxon>
        <taxon>Enterococcus</taxon>
    </lineage>
</organism>
<dbReference type="Pfam" id="PF17924">
    <property type="entry name" value="TetR_C_19"/>
    <property type="match status" value="1"/>
</dbReference>
<gene>
    <name evidence="4" type="ORF">RU97_GL000857</name>
</gene>
<dbReference type="GO" id="GO:0003677">
    <property type="term" value="F:DNA binding"/>
    <property type="evidence" value="ECO:0007669"/>
    <property type="project" value="UniProtKB-UniRule"/>
</dbReference>
<dbReference type="Gene3D" id="1.10.357.10">
    <property type="entry name" value="Tetracycline Repressor, domain 2"/>
    <property type="match status" value="1"/>
</dbReference>
<dbReference type="EMBL" id="JXKH01000002">
    <property type="protein sequence ID" value="OJG19286.1"/>
    <property type="molecule type" value="Genomic_DNA"/>
</dbReference>